<dbReference type="Gene3D" id="2.40.37.10">
    <property type="entry name" value="Lyase, Ornithine Decarboxylase, Chain A, domain 1"/>
    <property type="match status" value="1"/>
</dbReference>
<keyword evidence="2 4" id="KW-0663">Pyridoxal phosphate</keyword>
<keyword evidence="3 4" id="KW-0413">Isomerase</keyword>
<reference evidence="6 7" key="1">
    <citation type="submission" date="2020-09" db="EMBL/GenBank/DDBJ databases">
        <title>novel species in genus Nocardioides.</title>
        <authorList>
            <person name="Zhang G."/>
        </authorList>
    </citation>
    <scope>NUCLEOTIDE SEQUENCE [LARGE SCALE GENOMIC DNA]</scope>
    <source>
        <strain evidence="6 7">19197</strain>
    </source>
</reference>
<dbReference type="SUPFAM" id="SSF50621">
    <property type="entry name" value="Alanine racemase C-terminal domain-like"/>
    <property type="match status" value="1"/>
</dbReference>
<dbReference type="SUPFAM" id="SSF51419">
    <property type="entry name" value="PLP-binding barrel"/>
    <property type="match status" value="1"/>
</dbReference>
<dbReference type="PANTHER" id="PTHR30511:SF0">
    <property type="entry name" value="ALANINE RACEMASE, CATABOLIC-RELATED"/>
    <property type="match status" value="1"/>
</dbReference>
<dbReference type="GO" id="GO:0008784">
    <property type="term" value="F:alanine racemase activity"/>
    <property type="evidence" value="ECO:0007669"/>
    <property type="project" value="UniProtKB-EC"/>
</dbReference>
<dbReference type="InterPro" id="IPR009006">
    <property type="entry name" value="Ala_racemase/Decarboxylase_C"/>
</dbReference>
<evidence type="ECO:0000256" key="2">
    <source>
        <dbReference type="ARBA" id="ARBA00022898"/>
    </source>
</evidence>
<comment type="similarity">
    <text evidence="4">Belongs to the alanine racemase family.</text>
</comment>
<dbReference type="PRINTS" id="PR00992">
    <property type="entry name" value="ALARACEMASE"/>
</dbReference>
<comment type="function">
    <text evidence="4">Catalyzes the interconversion of L-alanine and D-alanine. May also act on other amino acids.</text>
</comment>
<dbReference type="Gene3D" id="3.20.20.10">
    <property type="entry name" value="Alanine racemase"/>
    <property type="match status" value="1"/>
</dbReference>
<comment type="catalytic activity">
    <reaction evidence="4">
        <text>L-alanine = D-alanine</text>
        <dbReference type="Rhea" id="RHEA:20249"/>
        <dbReference type="ChEBI" id="CHEBI:57416"/>
        <dbReference type="ChEBI" id="CHEBI:57972"/>
        <dbReference type="EC" id="5.1.1.1"/>
    </reaction>
</comment>
<name>A0ABR8MG34_9ACTN</name>
<dbReference type="InterPro" id="IPR001608">
    <property type="entry name" value="Ala_racemase_N"/>
</dbReference>
<evidence type="ECO:0000256" key="1">
    <source>
        <dbReference type="ARBA" id="ARBA00001933"/>
    </source>
</evidence>
<comment type="caution">
    <text evidence="6">The sequence shown here is derived from an EMBL/GenBank/DDBJ whole genome shotgun (WGS) entry which is preliminary data.</text>
</comment>
<comment type="pathway">
    <text evidence="4">Amino-acid biosynthesis; D-alanine biosynthesis; D-alanine from L-alanine: step 1/1.</text>
</comment>
<dbReference type="NCBIfam" id="TIGR00492">
    <property type="entry name" value="alr"/>
    <property type="match status" value="1"/>
</dbReference>
<evidence type="ECO:0000313" key="7">
    <source>
        <dbReference type="Proteomes" id="UP000649289"/>
    </source>
</evidence>
<feature type="active site" description="Proton acceptor; specific for D-alanine" evidence="4">
    <location>
        <position position="58"/>
    </location>
</feature>
<protein>
    <recommendedName>
        <fullName evidence="4">Alanine racemase</fullName>
        <ecNumber evidence="4">5.1.1.1</ecNumber>
    </recommendedName>
</protein>
<feature type="modified residue" description="N6-(pyridoxal phosphate)lysine" evidence="4">
    <location>
        <position position="58"/>
    </location>
</feature>
<dbReference type="InterPro" id="IPR000821">
    <property type="entry name" value="Ala_racemase"/>
</dbReference>
<gene>
    <name evidence="6" type="primary">alr</name>
    <name evidence="6" type="ORF">IEZ25_05490</name>
</gene>
<dbReference type="PANTHER" id="PTHR30511">
    <property type="entry name" value="ALANINE RACEMASE"/>
    <property type="match status" value="1"/>
</dbReference>
<feature type="active site" description="Proton acceptor; specific for L-alanine" evidence="4">
    <location>
        <position position="283"/>
    </location>
</feature>
<dbReference type="Pfam" id="PF00842">
    <property type="entry name" value="Ala_racemase_C"/>
    <property type="match status" value="1"/>
</dbReference>
<dbReference type="InterPro" id="IPR029066">
    <property type="entry name" value="PLP-binding_barrel"/>
</dbReference>
<evidence type="ECO:0000259" key="5">
    <source>
        <dbReference type="SMART" id="SM01005"/>
    </source>
</evidence>
<comment type="cofactor">
    <cofactor evidence="1 4">
        <name>pyridoxal 5'-phosphate</name>
        <dbReference type="ChEBI" id="CHEBI:597326"/>
    </cofactor>
</comment>
<accession>A0ABR8MG34</accession>
<dbReference type="HAMAP" id="MF_01201">
    <property type="entry name" value="Ala_racemase"/>
    <property type="match status" value="1"/>
</dbReference>
<evidence type="ECO:0000256" key="4">
    <source>
        <dbReference type="HAMAP-Rule" id="MF_01201"/>
    </source>
</evidence>
<feature type="binding site" evidence="4">
    <location>
        <position position="331"/>
    </location>
    <ligand>
        <name>substrate</name>
    </ligand>
</feature>
<feature type="binding site" evidence="4">
    <location>
        <position position="151"/>
    </location>
    <ligand>
        <name>substrate</name>
    </ligand>
</feature>
<dbReference type="EMBL" id="JACXYY010000002">
    <property type="protein sequence ID" value="MBD3914061.1"/>
    <property type="molecule type" value="Genomic_DNA"/>
</dbReference>
<feature type="domain" description="Alanine racemase C-terminal" evidence="5">
    <location>
        <begin position="262"/>
        <end position="389"/>
    </location>
</feature>
<sequence length="396" mass="41056">MTGPAHRAEIPSGAGVRPSVSGSRAEIVVDLAAVRHNVRILKDLVTVDGPVQLMVVVKADGYGHGMVEVAGAARDAGADWLGVATLDEALALRASGDSGPLLCWLSAPGDDFAAAVAAGIEVTAYTVAELDEIAAVGPARVQLKVDTGLSRGGAPHAEWATLFAAAAAHEAAGRIRVTGLWSHLAASDEPAHPANEQQEAAFREALALAAESGLDPDVTHLANSAAAILRPSSHFDLVRCGIASYGLDPAPGVSPRLGLRPAMTVRARLVMSKAIAAGDGVSYGHTWHAAEDTTVGLVPVGYGEGVPRAAGNTASVWVDDSRRPIRGRVCMDQLVIDLYGELPPPGTEVVLFGPGNLGEPTAQDWAEAVGTISYEIVTRIGGRFVRRHVDSEETTR</sequence>
<proteinExistence type="inferred from homology"/>
<dbReference type="InterPro" id="IPR011079">
    <property type="entry name" value="Ala_racemase_C"/>
</dbReference>
<dbReference type="CDD" id="cd00430">
    <property type="entry name" value="PLPDE_III_AR"/>
    <property type="match status" value="1"/>
</dbReference>
<dbReference type="Proteomes" id="UP000649289">
    <property type="component" value="Unassembled WGS sequence"/>
</dbReference>
<organism evidence="6 7">
    <name type="scientific">Nocardioides hwasunensis</name>
    <dbReference type="NCBI Taxonomy" id="397258"/>
    <lineage>
        <taxon>Bacteria</taxon>
        <taxon>Bacillati</taxon>
        <taxon>Actinomycetota</taxon>
        <taxon>Actinomycetes</taxon>
        <taxon>Propionibacteriales</taxon>
        <taxon>Nocardioidaceae</taxon>
        <taxon>Nocardioides</taxon>
    </lineage>
</organism>
<evidence type="ECO:0000313" key="6">
    <source>
        <dbReference type="EMBL" id="MBD3914061.1"/>
    </source>
</evidence>
<keyword evidence="7" id="KW-1185">Reference proteome</keyword>
<dbReference type="EC" id="5.1.1.1" evidence="4"/>
<dbReference type="SMART" id="SM01005">
    <property type="entry name" value="Ala_racemase_C"/>
    <property type="match status" value="1"/>
</dbReference>
<dbReference type="InterPro" id="IPR020622">
    <property type="entry name" value="Ala_racemase_pyridoxalP-BS"/>
</dbReference>
<dbReference type="RefSeq" id="WP_191198392.1">
    <property type="nucleotide sequence ID" value="NZ_BAAAPA010000003.1"/>
</dbReference>
<evidence type="ECO:0000256" key="3">
    <source>
        <dbReference type="ARBA" id="ARBA00023235"/>
    </source>
</evidence>
<dbReference type="PROSITE" id="PS00395">
    <property type="entry name" value="ALANINE_RACEMASE"/>
    <property type="match status" value="1"/>
</dbReference>
<dbReference type="Pfam" id="PF01168">
    <property type="entry name" value="Ala_racemase_N"/>
    <property type="match status" value="1"/>
</dbReference>